<dbReference type="InterPro" id="IPR050171">
    <property type="entry name" value="MFS_Transporters"/>
</dbReference>
<sequence>MTSVDEMPAPPSPRLPAFLHTRVGGLPRGFWALWTGSFVNRLGTMVEPFLAFYLTGVRGLSVGATGLVLALFGLGSIVSQLVGGVLADRIGRRATLTGGMLATAAAMLALGYTTTTPALIVLVFVLGLTIDAFRPASQALLADLVGPAERARAFGLLFWAINLGFAVAMVLGGTLSRAGFSWLFWIDAATCVVCGVLVWRAVPETRGRRAEREPGGLVDVLRDRVAVGSVLVVLCYGFVYMQSYSTLPLAMRQAGLPASAYGFAVALNGVGIVIVQPLIGAWLGRRDHSRVLAAGVAVVGAGFGLTAFAASAWAFAATVLVWTLGEILFASVSTAIIADLSPAHLRGRYSGLYGTAFSAASLLAPPIGGGLLGLASWSPWLVCAALCGTAAAGALALGPAVRRRRRALG</sequence>
<evidence type="ECO:0000256" key="3">
    <source>
        <dbReference type="ARBA" id="ARBA00022448"/>
    </source>
</evidence>
<dbReference type="PANTHER" id="PTHR23517">
    <property type="entry name" value="RESISTANCE PROTEIN MDTM, PUTATIVE-RELATED-RELATED"/>
    <property type="match status" value="1"/>
</dbReference>
<keyword evidence="5 8" id="KW-0812">Transmembrane</keyword>
<dbReference type="PRINTS" id="PR01035">
    <property type="entry name" value="TCRTETA"/>
</dbReference>
<dbReference type="CDD" id="cd17329">
    <property type="entry name" value="MFS_MdtH_MDR_like"/>
    <property type="match status" value="1"/>
</dbReference>
<evidence type="ECO:0000256" key="6">
    <source>
        <dbReference type="ARBA" id="ARBA00022989"/>
    </source>
</evidence>
<feature type="transmembrane region" description="Helical" evidence="8">
    <location>
        <begin position="352"/>
        <end position="371"/>
    </location>
</feature>
<dbReference type="EMBL" id="BAABHJ010000028">
    <property type="protein sequence ID" value="GAA4615462.1"/>
    <property type="molecule type" value="Genomic_DNA"/>
</dbReference>
<evidence type="ECO:0000256" key="2">
    <source>
        <dbReference type="ARBA" id="ARBA00007520"/>
    </source>
</evidence>
<dbReference type="InterPro" id="IPR036259">
    <property type="entry name" value="MFS_trans_sf"/>
</dbReference>
<evidence type="ECO:0000256" key="8">
    <source>
        <dbReference type="SAM" id="Phobius"/>
    </source>
</evidence>
<proteinExistence type="inferred from homology"/>
<evidence type="ECO:0000259" key="9">
    <source>
        <dbReference type="PROSITE" id="PS50850"/>
    </source>
</evidence>
<organism evidence="10 11">
    <name type="scientific">Actinoallomurus liliacearum</name>
    <dbReference type="NCBI Taxonomy" id="1080073"/>
    <lineage>
        <taxon>Bacteria</taxon>
        <taxon>Bacillati</taxon>
        <taxon>Actinomycetota</taxon>
        <taxon>Actinomycetes</taxon>
        <taxon>Streptosporangiales</taxon>
        <taxon>Thermomonosporaceae</taxon>
        <taxon>Actinoallomurus</taxon>
    </lineage>
</organism>
<keyword evidence="11" id="KW-1185">Reference proteome</keyword>
<dbReference type="InterPro" id="IPR005829">
    <property type="entry name" value="Sugar_transporter_CS"/>
</dbReference>
<reference evidence="11" key="1">
    <citation type="journal article" date="2019" name="Int. J. Syst. Evol. Microbiol.">
        <title>The Global Catalogue of Microorganisms (GCM) 10K type strain sequencing project: providing services to taxonomists for standard genome sequencing and annotation.</title>
        <authorList>
            <consortium name="The Broad Institute Genomics Platform"/>
            <consortium name="The Broad Institute Genome Sequencing Center for Infectious Disease"/>
            <person name="Wu L."/>
            <person name="Ma J."/>
        </authorList>
    </citation>
    <scope>NUCLEOTIDE SEQUENCE [LARGE SCALE GENOMIC DNA]</scope>
    <source>
        <strain evidence="11">JCM 17938</strain>
    </source>
</reference>
<dbReference type="Proteomes" id="UP001500212">
    <property type="component" value="Unassembled WGS sequence"/>
</dbReference>
<feature type="domain" description="Major facilitator superfamily (MFS) profile" evidence="9">
    <location>
        <begin position="29"/>
        <end position="402"/>
    </location>
</feature>
<feature type="transmembrane region" description="Helical" evidence="8">
    <location>
        <begin position="156"/>
        <end position="176"/>
    </location>
</feature>
<keyword evidence="6 8" id="KW-1133">Transmembrane helix</keyword>
<evidence type="ECO:0000256" key="4">
    <source>
        <dbReference type="ARBA" id="ARBA00022475"/>
    </source>
</evidence>
<comment type="subcellular location">
    <subcellularLocation>
        <location evidence="1">Cell membrane</location>
        <topology evidence="1">Multi-pass membrane protein</topology>
    </subcellularLocation>
</comment>
<dbReference type="PANTHER" id="PTHR23517:SF2">
    <property type="entry name" value="MULTIDRUG RESISTANCE PROTEIN MDTH"/>
    <property type="match status" value="1"/>
</dbReference>
<dbReference type="Pfam" id="PF07690">
    <property type="entry name" value="MFS_1"/>
    <property type="match status" value="1"/>
</dbReference>
<keyword evidence="4" id="KW-1003">Cell membrane</keyword>
<feature type="transmembrane region" description="Helical" evidence="8">
    <location>
        <begin position="182"/>
        <end position="202"/>
    </location>
</feature>
<dbReference type="RefSeq" id="WP_345363802.1">
    <property type="nucleotide sequence ID" value="NZ_BAABHJ010000028.1"/>
</dbReference>
<feature type="transmembrane region" description="Helical" evidence="8">
    <location>
        <begin position="261"/>
        <end position="284"/>
    </location>
</feature>
<name>A0ABP8TSR5_9ACTN</name>
<dbReference type="Gene3D" id="1.20.1250.20">
    <property type="entry name" value="MFS general substrate transporter like domains"/>
    <property type="match status" value="1"/>
</dbReference>
<feature type="transmembrane region" description="Helical" evidence="8">
    <location>
        <begin position="319"/>
        <end position="340"/>
    </location>
</feature>
<keyword evidence="7 8" id="KW-0472">Membrane</keyword>
<evidence type="ECO:0000313" key="10">
    <source>
        <dbReference type="EMBL" id="GAA4615462.1"/>
    </source>
</evidence>
<gene>
    <name evidence="10" type="ORF">GCM10023195_68160</name>
</gene>
<dbReference type="SUPFAM" id="SSF103473">
    <property type="entry name" value="MFS general substrate transporter"/>
    <property type="match status" value="1"/>
</dbReference>
<accession>A0ABP8TSR5</accession>
<evidence type="ECO:0000313" key="11">
    <source>
        <dbReference type="Proteomes" id="UP001500212"/>
    </source>
</evidence>
<evidence type="ECO:0000256" key="7">
    <source>
        <dbReference type="ARBA" id="ARBA00023136"/>
    </source>
</evidence>
<dbReference type="InterPro" id="IPR001958">
    <property type="entry name" value="Tet-R_TetA/multi-R_MdtG-like"/>
</dbReference>
<keyword evidence="3" id="KW-0813">Transport</keyword>
<feature type="transmembrane region" description="Helical" evidence="8">
    <location>
        <begin position="377"/>
        <end position="397"/>
    </location>
</feature>
<feature type="transmembrane region" description="Helical" evidence="8">
    <location>
        <begin position="60"/>
        <end position="82"/>
    </location>
</feature>
<comment type="caution">
    <text evidence="10">The sequence shown here is derived from an EMBL/GenBank/DDBJ whole genome shotgun (WGS) entry which is preliminary data.</text>
</comment>
<feature type="transmembrane region" description="Helical" evidence="8">
    <location>
        <begin position="223"/>
        <end position="241"/>
    </location>
</feature>
<evidence type="ECO:0000256" key="1">
    <source>
        <dbReference type="ARBA" id="ARBA00004651"/>
    </source>
</evidence>
<dbReference type="PROSITE" id="PS50850">
    <property type="entry name" value="MFS"/>
    <property type="match status" value="1"/>
</dbReference>
<dbReference type="InterPro" id="IPR020846">
    <property type="entry name" value="MFS_dom"/>
</dbReference>
<evidence type="ECO:0000256" key="5">
    <source>
        <dbReference type="ARBA" id="ARBA00022692"/>
    </source>
</evidence>
<comment type="similarity">
    <text evidence="2">Belongs to the major facilitator superfamily. TCR/Tet family.</text>
</comment>
<dbReference type="InterPro" id="IPR011701">
    <property type="entry name" value="MFS"/>
</dbReference>
<protein>
    <submittedName>
        <fullName evidence="10">MFS transporter</fullName>
    </submittedName>
</protein>
<feature type="transmembrane region" description="Helical" evidence="8">
    <location>
        <begin position="291"/>
        <end position="313"/>
    </location>
</feature>
<dbReference type="PROSITE" id="PS00216">
    <property type="entry name" value="SUGAR_TRANSPORT_1"/>
    <property type="match status" value="1"/>
</dbReference>